<dbReference type="SUPFAM" id="SSF55073">
    <property type="entry name" value="Nucleotide cyclase"/>
    <property type="match status" value="1"/>
</dbReference>
<evidence type="ECO:0000313" key="6">
    <source>
        <dbReference type="EMBL" id="SEG83665.1"/>
    </source>
</evidence>
<organism evidence="6 7">
    <name type="scientific">Marinobacterium lutimaris</name>
    <dbReference type="NCBI Taxonomy" id="568106"/>
    <lineage>
        <taxon>Bacteria</taxon>
        <taxon>Pseudomonadati</taxon>
        <taxon>Pseudomonadota</taxon>
        <taxon>Gammaproteobacteria</taxon>
        <taxon>Oceanospirillales</taxon>
        <taxon>Oceanospirillaceae</taxon>
        <taxon>Marinobacterium</taxon>
    </lineage>
</organism>
<evidence type="ECO:0000259" key="5">
    <source>
        <dbReference type="PROSITE" id="PS50887"/>
    </source>
</evidence>
<dbReference type="AlphaFoldDB" id="A0A1H6DG51"/>
<dbReference type="OrthoDB" id="9812260at2"/>
<dbReference type="Gene3D" id="3.30.70.270">
    <property type="match status" value="1"/>
</dbReference>
<sequence>MTSEQVDWQEKYQALARDYEQLVRAKEASDLRGKGLAGQLMFGLKGQSPALDLELQQLSEQLSDADPGSGFNRVFRNIEKQVKLLESQRLSVSQQLRVGLEGWLGQLRELSDSEPFSNVLKCTERRIPEATAHLHKLSALLLEIVDLQRGLLPETNEAAYALNGRQDAADLDLELLESRVAAEMLLLIEALNVESAGLSLARKLIQRVESGLKAVDIPEVLAQLVQLARLSSGIEHREFEHYLLNLNEQLAYVQEFLTQSRAEEGTAFAAQQQMDVRMREDVSRLQQSVHTSTELAELKREVALQLSSIVKTMDEFREQEKAREQRMELRYQSLLDKVDQMEIETGRVKSRMEEEQLRARTDPLTGMPNRAAYDDRIAAELQRWDRYSTAFSVAVIDLDRFKTINDQFGHLAGDKVLRLVARVLQKNIRSSDFIARYGGEEFVVLFPSTGLEDARAASEKLCEAVAASPFNFRGEPVRVTISLGVAEVHVGDLSESLFSRADAALYQAKERGRNQVVESTA</sequence>
<dbReference type="SMART" id="SM00267">
    <property type="entry name" value="GGDEF"/>
    <property type="match status" value="1"/>
</dbReference>
<dbReference type="Pfam" id="PF00990">
    <property type="entry name" value="GGDEF"/>
    <property type="match status" value="1"/>
</dbReference>
<accession>A0A1H6DG51</accession>
<dbReference type="InterPro" id="IPR050469">
    <property type="entry name" value="Diguanylate_Cyclase"/>
</dbReference>
<evidence type="ECO:0000256" key="2">
    <source>
        <dbReference type="ARBA" id="ARBA00012528"/>
    </source>
</evidence>
<evidence type="ECO:0000313" key="7">
    <source>
        <dbReference type="Proteomes" id="UP000236745"/>
    </source>
</evidence>
<dbReference type="PANTHER" id="PTHR45138:SF9">
    <property type="entry name" value="DIGUANYLATE CYCLASE DGCM-RELATED"/>
    <property type="match status" value="1"/>
</dbReference>
<evidence type="ECO:0000256" key="4">
    <source>
        <dbReference type="SAM" id="Coils"/>
    </source>
</evidence>
<comment type="catalytic activity">
    <reaction evidence="3">
        <text>2 GTP = 3',3'-c-di-GMP + 2 diphosphate</text>
        <dbReference type="Rhea" id="RHEA:24898"/>
        <dbReference type="ChEBI" id="CHEBI:33019"/>
        <dbReference type="ChEBI" id="CHEBI:37565"/>
        <dbReference type="ChEBI" id="CHEBI:58805"/>
        <dbReference type="EC" id="2.7.7.65"/>
    </reaction>
</comment>
<evidence type="ECO:0000256" key="1">
    <source>
        <dbReference type="ARBA" id="ARBA00001946"/>
    </source>
</evidence>
<reference evidence="6 7" key="1">
    <citation type="submission" date="2016-10" db="EMBL/GenBank/DDBJ databases">
        <authorList>
            <person name="de Groot N.N."/>
        </authorList>
    </citation>
    <scope>NUCLEOTIDE SEQUENCE [LARGE SCALE GENOMIC DNA]</scope>
    <source>
        <strain evidence="6 7">DSM 22012</strain>
    </source>
</reference>
<feature type="domain" description="GGDEF" evidence="5">
    <location>
        <begin position="389"/>
        <end position="521"/>
    </location>
</feature>
<dbReference type="RefSeq" id="WP_160115566.1">
    <property type="nucleotide sequence ID" value="NZ_FNVQ01000006.1"/>
</dbReference>
<name>A0A1H6DG51_9GAMM</name>
<evidence type="ECO:0000256" key="3">
    <source>
        <dbReference type="ARBA" id="ARBA00034247"/>
    </source>
</evidence>
<proteinExistence type="predicted"/>
<dbReference type="PROSITE" id="PS50887">
    <property type="entry name" value="GGDEF"/>
    <property type="match status" value="1"/>
</dbReference>
<dbReference type="FunFam" id="3.30.70.270:FF:000001">
    <property type="entry name" value="Diguanylate cyclase domain protein"/>
    <property type="match status" value="1"/>
</dbReference>
<dbReference type="InterPro" id="IPR029787">
    <property type="entry name" value="Nucleotide_cyclase"/>
</dbReference>
<feature type="coiled-coil region" evidence="4">
    <location>
        <begin position="317"/>
        <end position="344"/>
    </location>
</feature>
<dbReference type="InterPro" id="IPR043128">
    <property type="entry name" value="Rev_trsase/Diguanyl_cyclase"/>
</dbReference>
<keyword evidence="4" id="KW-0175">Coiled coil</keyword>
<dbReference type="InterPro" id="IPR048516">
    <property type="entry name" value="DGCcoil"/>
</dbReference>
<dbReference type="Pfam" id="PF20975">
    <property type="entry name" value="DGCcoil"/>
    <property type="match status" value="1"/>
</dbReference>
<dbReference type="NCBIfam" id="TIGR00254">
    <property type="entry name" value="GGDEF"/>
    <property type="match status" value="1"/>
</dbReference>
<dbReference type="EC" id="2.7.7.65" evidence="2"/>
<dbReference type="Proteomes" id="UP000236745">
    <property type="component" value="Unassembled WGS sequence"/>
</dbReference>
<dbReference type="CDD" id="cd01949">
    <property type="entry name" value="GGDEF"/>
    <property type="match status" value="1"/>
</dbReference>
<dbReference type="InterPro" id="IPR000160">
    <property type="entry name" value="GGDEF_dom"/>
</dbReference>
<dbReference type="GO" id="GO:0052621">
    <property type="term" value="F:diguanylate cyclase activity"/>
    <property type="evidence" value="ECO:0007669"/>
    <property type="project" value="UniProtKB-EC"/>
</dbReference>
<protein>
    <recommendedName>
        <fullName evidence="2">diguanylate cyclase</fullName>
        <ecNumber evidence="2">2.7.7.65</ecNumber>
    </recommendedName>
</protein>
<dbReference type="EMBL" id="FNVQ01000006">
    <property type="protein sequence ID" value="SEG83665.1"/>
    <property type="molecule type" value="Genomic_DNA"/>
</dbReference>
<comment type="cofactor">
    <cofactor evidence="1">
        <name>Mg(2+)</name>
        <dbReference type="ChEBI" id="CHEBI:18420"/>
    </cofactor>
</comment>
<gene>
    <name evidence="6" type="ORF">SAMN05444390_1068</name>
</gene>
<keyword evidence="7" id="KW-1185">Reference proteome</keyword>
<dbReference type="PANTHER" id="PTHR45138">
    <property type="entry name" value="REGULATORY COMPONENTS OF SENSORY TRANSDUCTION SYSTEM"/>
    <property type="match status" value="1"/>
</dbReference>